<dbReference type="InterPro" id="IPR052059">
    <property type="entry name" value="CR_Ser/Thr_kinase"/>
</dbReference>
<name>A0A8J5RNW3_ZIZPA</name>
<evidence type="ECO:0000313" key="6">
    <source>
        <dbReference type="EMBL" id="KAG8053578.1"/>
    </source>
</evidence>
<dbReference type="EMBL" id="JAAALK010000288">
    <property type="protein sequence ID" value="KAG8053578.1"/>
    <property type="molecule type" value="Genomic_DNA"/>
</dbReference>
<evidence type="ECO:0000256" key="2">
    <source>
        <dbReference type="ARBA" id="ARBA00022741"/>
    </source>
</evidence>
<dbReference type="PANTHER" id="PTHR47973">
    <property type="entry name" value="CYSTEINE-RICH RECEPTOR-LIKE PROTEIN KINASE 3"/>
    <property type="match status" value="1"/>
</dbReference>
<proteinExistence type="predicted"/>
<keyword evidence="3" id="KW-0418">Kinase</keyword>
<dbReference type="Pfam" id="PF07714">
    <property type="entry name" value="PK_Tyr_Ser-Thr"/>
    <property type="match status" value="1"/>
</dbReference>
<feature type="domain" description="Protein kinase" evidence="5">
    <location>
        <begin position="189"/>
        <end position="459"/>
    </location>
</feature>
<dbReference type="CDD" id="cd14066">
    <property type="entry name" value="STKc_IRAK"/>
    <property type="match status" value="1"/>
</dbReference>
<evidence type="ECO:0000313" key="7">
    <source>
        <dbReference type="Proteomes" id="UP000729402"/>
    </source>
</evidence>
<dbReference type="SMART" id="SM00220">
    <property type="entry name" value="S_TKc"/>
    <property type="match status" value="1"/>
</dbReference>
<dbReference type="GO" id="GO:0005524">
    <property type="term" value="F:ATP binding"/>
    <property type="evidence" value="ECO:0007669"/>
    <property type="project" value="UniProtKB-KW"/>
</dbReference>
<dbReference type="AlphaFoldDB" id="A0A8J5RNW3"/>
<organism evidence="6 7">
    <name type="scientific">Zizania palustris</name>
    <name type="common">Northern wild rice</name>
    <dbReference type="NCBI Taxonomy" id="103762"/>
    <lineage>
        <taxon>Eukaryota</taxon>
        <taxon>Viridiplantae</taxon>
        <taxon>Streptophyta</taxon>
        <taxon>Embryophyta</taxon>
        <taxon>Tracheophyta</taxon>
        <taxon>Spermatophyta</taxon>
        <taxon>Magnoliopsida</taxon>
        <taxon>Liliopsida</taxon>
        <taxon>Poales</taxon>
        <taxon>Poaceae</taxon>
        <taxon>BOP clade</taxon>
        <taxon>Oryzoideae</taxon>
        <taxon>Oryzeae</taxon>
        <taxon>Zizaniinae</taxon>
        <taxon>Zizania</taxon>
    </lineage>
</organism>
<keyword evidence="7" id="KW-1185">Reference proteome</keyword>
<dbReference type="InterPro" id="IPR008271">
    <property type="entry name" value="Ser/Thr_kinase_AS"/>
</dbReference>
<dbReference type="PROSITE" id="PS00108">
    <property type="entry name" value="PROTEIN_KINASE_ST"/>
    <property type="match status" value="1"/>
</dbReference>
<sequence length="534" mass="58132">MNYSDVDGPEDSDCNQEGELLKTETTCPKMTMGGGGAGDSETNTCHRQRAGGCNFHVPLLNVRASNWKWSTLYMDRDTQFLGQDSSQDTQFGRGKKTRRHYSGEVAWNSDFRCTRSPCACRHGAWVVGMAWACGGWCGRRRTTSGGADHEGAAAAAAAGGGGGGGASGREEQWSLFMELPVLDAATAGFSDGNLLGRGGFGPVYKGVLENGQEIAVKRLSLESRQGVREFLNEVRLLLKVQHRNLVSLLGCCASSGHKMLVYPYFPNGSLDHILFDRKKSVQLDWAKRYRIIVGLARGLLYLHEESPVKIIHRDIKASNVLLDEQLNPKISDFGMARLFLEDATHVNTFRISGTYGYMAPEYAMNGYLSAKTDVFSFGMLVLEIVSGRKNIDRHLDVEKIDLLNYTWKLSEEGRALEIVDAALSEWDADEAQLCVQLGLLCCQAVVSDRPDMYSVHLMLSSDSFTLPKPGKPAIHGRVGRWTSTTASASASGANTGTTFGTDTTTATTKASALGGIAEDESRNSISISFTTEGR</sequence>
<dbReference type="FunFam" id="1.10.510.10:FF:001543">
    <property type="entry name" value="Cysteine-rich receptor-like protein kinase 41"/>
    <property type="match status" value="1"/>
</dbReference>
<evidence type="ECO:0000259" key="5">
    <source>
        <dbReference type="PROSITE" id="PS50011"/>
    </source>
</evidence>
<reference evidence="6" key="1">
    <citation type="journal article" date="2021" name="bioRxiv">
        <title>Whole Genome Assembly and Annotation of Northern Wild Rice, Zizania palustris L., Supports a Whole Genome Duplication in the Zizania Genus.</title>
        <authorList>
            <person name="Haas M."/>
            <person name="Kono T."/>
            <person name="Macchietto M."/>
            <person name="Millas R."/>
            <person name="McGilp L."/>
            <person name="Shao M."/>
            <person name="Duquette J."/>
            <person name="Hirsch C.N."/>
            <person name="Kimball J."/>
        </authorList>
    </citation>
    <scope>NUCLEOTIDE SEQUENCE</scope>
    <source>
        <tissue evidence="6">Fresh leaf tissue</tissue>
    </source>
</reference>
<dbReference type="Proteomes" id="UP000729402">
    <property type="component" value="Unassembled WGS sequence"/>
</dbReference>
<dbReference type="PROSITE" id="PS50011">
    <property type="entry name" value="PROTEIN_KINASE_DOM"/>
    <property type="match status" value="1"/>
</dbReference>
<evidence type="ECO:0000256" key="1">
    <source>
        <dbReference type="ARBA" id="ARBA00022679"/>
    </source>
</evidence>
<accession>A0A8J5RNW3</accession>
<evidence type="ECO:0000256" key="4">
    <source>
        <dbReference type="ARBA" id="ARBA00022840"/>
    </source>
</evidence>
<dbReference type="OrthoDB" id="4062651at2759"/>
<dbReference type="GO" id="GO:0004672">
    <property type="term" value="F:protein kinase activity"/>
    <property type="evidence" value="ECO:0007669"/>
    <property type="project" value="InterPro"/>
</dbReference>
<protein>
    <recommendedName>
        <fullName evidence="5">Protein kinase domain-containing protein</fullName>
    </recommendedName>
</protein>
<reference evidence="6" key="2">
    <citation type="submission" date="2021-02" db="EMBL/GenBank/DDBJ databases">
        <authorList>
            <person name="Kimball J.A."/>
            <person name="Haas M.W."/>
            <person name="Macchietto M."/>
            <person name="Kono T."/>
            <person name="Duquette J."/>
            <person name="Shao M."/>
        </authorList>
    </citation>
    <scope>NUCLEOTIDE SEQUENCE</scope>
    <source>
        <tissue evidence="6">Fresh leaf tissue</tissue>
    </source>
</reference>
<keyword evidence="4" id="KW-0067">ATP-binding</keyword>
<keyword evidence="1" id="KW-0808">Transferase</keyword>
<comment type="caution">
    <text evidence="6">The sequence shown here is derived from an EMBL/GenBank/DDBJ whole genome shotgun (WGS) entry which is preliminary data.</text>
</comment>
<gene>
    <name evidence="6" type="ORF">GUJ93_ZPchr0001g33220</name>
</gene>
<evidence type="ECO:0000256" key="3">
    <source>
        <dbReference type="ARBA" id="ARBA00022777"/>
    </source>
</evidence>
<keyword evidence="2" id="KW-0547">Nucleotide-binding</keyword>
<dbReference type="InterPro" id="IPR001245">
    <property type="entry name" value="Ser-Thr/Tyr_kinase_cat_dom"/>
</dbReference>
<dbReference type="InterPro" id="IPR000719">
    <property type="entry name" value="Prot_kinase_dom"/>
</dbReference>
<dbReference type="FunFam" id="3.30.200.20:FF:000162">
    <property type="entry name" value="Adenine nucleotide alpha hydrolase-like domain kinase"/>
    <property type="match status" value="1"/>
</dbReference>